<feature type="transmembrane region" description="Helical" evidence="1">
    <location>
        <begin position="12"/>
        <end position="30"/>
    </location>
</feature>
<keyword evidence="3" id="KW-1185">Reference proteome</keyword>
<accession>A0A9P1EH36</accession>
<keyword evidence="1" id="KW-1133">Transmembrane helix</keyword>
<evidence type="ECO:0000256" key="1">
    <source>
        <dbReference type="SAM" id="Phobius"/>
    </source>
</evidence>
<dbReference type="EMBL" id="CAMAPE010000050">
    <property type="protein sequence ID" value="CAH9106626.1"/>
    <property type="molecule type" value="Genomic_DNA"/>
</dbReference>
<organism evidence="2 3">
    <name type="scientific">Cuscuta europaea</name>
    <name type="common">European dodder</name>
    <dbReference type="NCBI Taxonomy" id="41803"/>
    <lineage>
        <taxon>Eukaryota</taxon>
        <taxon>Viridiplantae</taxon>
        <taxon>Streptophyta</taxon>
        <taxon>Embryophyta</taxon>
        <taxon>Tracheophyta</taxon>
        <taxon>Spermatophyta</taxon>
        <taxon>Magnoliopsida</taxon>
        <taxon>eudicotyledons</taxon>
        <taxon>Gunneridae</taxon>
        <taxon>Pentapetalae</taxon>
        <taxon>asterids</taxon>
        <taxon>lamiids</taxon>
        <taxon>Solanales</taxon>
        <taxon>Convolvulaceae</taxon>
        <taxon>Cuscuteae</taxon>
        <taxon>Cuscuta</taxon>
        <taxon>Cuscuta subgen. Cuscuta</taxon>
    </lineage>
</organism>
<keyword evidence="1" id="KW-0472">Membrane</keyword>
<protein>
    <submittedName>
        <fullName evidence="2">Uncharacterized protein</fullName>
    </submittedName>
</protein>
<gene>
    <name evidence="2" type="ORF">CEURO_LOCUS17386</name>
</gene>
<sequence>MIEAMMAHPHVQSEFLCILGAVMVLMRVLVKERHQLRRNASIVTLAGREDHVVAEGDLGARSQNRPRFLAVAELMAASNEWEDRSEPEAAVDRTDFLQI</sequence>
<proteinExistence type="predicted"/>
<dbReference type="OrthoDB" id="10330271at2759"/>
<evidence type="ECO:0000313" key="3">
    <source>
        <dbReference type="Proteomes" id="UP001152484"/>
    </source>
</evidence>
<dbReference type="AlphaFoldDB" id="A0A9P1EH36"/>
<name>A0A9P1EH36_CUSEU</name>
<evidence type="ECO:0000313" key="2">
    <source>
        <dbReference type="EMBL" id="CAH9106626.1"/>
    </source>
</evidence>
<comment type="caution">
    <text evidence="2">The sequence shown here is derived from an EMBL/GenBank/DDBJ whole genome shotgun (WGS) entry which is preliminary data.</text>
</comment>
<reference evidence="2" key="1">
    <citation type="submission" date="2022-07" db="EMBL/GenBank/DDBJ databases">
        <authorList>
            <person name="Macas J."/>
            <person name="Novak P."/>
            <person name="Neumann P."/>
        </authorList>
    </citation>
    <scope>NUCLEOTIDE SEQUENCE</scope>
</reference>
<keyword evidence="1" id="KW-0812">Transmembrane</keyword>
<dbReference type="Proteomes" id="UP001152484">
    <property type="component" value="Unassembled WGS sequence"/>
</dbReference>